<name>A0A450VBQ2_9GAMM</name>
<reference evidence="3" key="1">
    <citation type="submission" date="2019-02" db="EMBL/GenBank/DDBJ databases">
        <authorList>
            <person name="Gruber-Vodicka R. H."/>
            <person name="Seah K. B. B."/>
        </authorList>
    </citation>
    <scope>NUCLEOTIDE SEQUENCE</scope>
    <source>
        <strain evidence="3">BECK_SA2B12</strain>
        <strain evidence="1">BECK_SA2B15</strain>
        <strain evidence="2">BECK_SA2B20</strain>
    </source>
</reference>
<accession>A0A450VBQ2</accession>
<evidence type="ECO:0000313" key="3">
    <source>
        <dbReference type="EMBL" id="VFK02205.1"/>
    </source>
</evidence>
<gene>
    <name evidence="1" type="ORF">BECKH772A_GA0070896_1008512</name>
    <name evidence="2" type="ORF">BECKH772B_GA0070898_1008812</name>
    <name evidence="3" type="ORF">BECKH772C_GA0070978_1008412</name>
</gene>
<sequence length="205" mass="23479">MGKALFTEGKKYTFSDYFDFNCPTEEIANAFGYSFETKILEFPDLEGSDKKGIMELQGKFYEVLPKIALNSEMAKRDFMIAPILWAAIRRVKARINVEYPVEVDDRLSGSLDYLIRSRQQLVVIEAKKGDLDKGFNQLTAELIALDKIEEKDSPAVLHGAISIGELWRFGILERDKSSIYRDLHTYRVPEDIEKIFSIIIGILQN</sequence>
<dbReference type="EMBL" id="CAADFG010000085">
    <property type="protein sequence ID" value="VFJ95318.1"/>
    <property type="molecule type" value="Genomic_DNA"/>
</dbReference>
<proteinExistence type="predicted"/>
<dbReference type="EMBL" id="CAADFJ010000084">
    <property type="protein sequence ID" value="VFK02205.1"/>
    <property type="molecule type" value="Genomic_DNA"/>
</dbReference>
<protein>
    <submittedName>
        <fullName evidence="3">Uncharacterized protein</fullName>
    </submittedName>
</protein>
<evidence type="ECO:0000313" key="2">
    <source>
        <dbReference type="EMBL" id="VFJ96200.1"/>
    </source>
</evidence>
<dbReference type="AlphaFoldDB" id="A0A450VBQ2"/>
<dbReference type="EMBL" id="CAADFI010000088">
    <property type="protein sequence ID" value="VFJ96200.1"/>
    <property type="molecule type" value="Genomic_DNA"/>
</dbReference>
<evidence type="ECO:0000313" key="1">
    <source>
        <dbReference type="EMBL" id="VFJ95318.1"/>
    </source>
</evidence>
<organism evidence="3">
    <name type="scientific">Candidatus Kentrum eta</name>
    <dbReference type="NCBI Taxonomy" id="2126337"/>
    <lineage>
        <taxon>Bacteria</taxon>
        <taxon>Pseudomonadati</taxon>
        <taxon>Pseudomonadota</taxon>
        <taxon>Gammaproteobacteria</taxon>
        <taxon>Candidatus Kentrum</taxon>
    </lineage>
</organism>